<feature type="non-terminal residue" evidence="3">
    <location>
        <position position="1"/>
    </location>
</feature>
<feature type="non-terminal residue" evidence="3">
    <location>
        <position position="194"/>
    </location>
</feature>
<evidence type="ECO:0000256" key="2">
    <source>
        <dbReference type="SAM" id="SignalP"/>
    </source>
</evidence>
<proteinExistence type="predicted"/>
<feature type="compositionally biased region" description="Pro residues" evidence="1">
    <location>
        <begin position="143"/>
        <end position="154"/>
    </location>
</feature>
<sequence length="194" mass="21734">ARPDIAETTANLPTCQPPLTAMKVLLLLVGLTALLPAARSTPPLPPPHHCLEYGGCRHHYHNPFVPAPPGKTPSCAKHEATFCEKIDRYPMHLIRYLVEHWVYDYRTLLSDESRNEFPKQTKPIKPTYGPPPPQFGQPYPSSYYPPPPPPPPPISGNSLNYSQPEGYPDRRYPLSSLPYYNSDPGLIYSALLQP</sequence>
<gene>
    <name evidence="3" type="ORF">g.10652</name>
</gene>
<name>A0A1B6MRP0_9HEMI</name>
<organism evidence="3">
    <name type="scientific">Graphocephala atropunctata</name>
    <dbReference type="NCBI Taxonomy" id="36148"/>
    <lineage>
        <taxon>Eukaryota</taxon>
        <taxon>Metazoa</taxon>
        <taxon>Ecdysozoa</taxon>
        <taxon>Arthropoda</taxon>
        <taxon>Hexapoda</taxon>
        <taxon>Insecta</taxon>
        <taxon>Pterygota</taxon>
        <taxon>Neoptera</taxon>
        <taxon>Paraneoptera</taxon>
        <taxon>Hemiptera</taxon>
        <taxon>Auchenorrhyncha</taxon>
        <taxon>Membracoidea</taxon>
        <taxon>Cicadellidae</taxon>
        <taxon>Cicadellinae</taxon>
        <taxon>Cicadellini</taxon>
        <taxon>Graphocephala</taxon>
    </lineage>
</organism>
<feature type="chain" id="PRO_5008588453" description="VM domain-containing protein" evidence="2">
    <location>
        <begin position="41"/>
        <end position="194"/>
    </location>
</feature>
<evidence type="ECO:0000256" key="1">
    <source>
        <dbReference type="SAM" id="MobiDB-lite"/>
    </source>
</evidence>
<reference evidence="3" key="1">
    <citation type="submission" date="2015-11" db="EMBL/GenBank/DDBJ databases">
        <title>De novo transcriptome assembly of four potential Pierce s Disease insect vectors from Arizona vineyards.</title>
        <authorList>
            <person name="Tassone E.E."/>
        </authorList>
    </citation>
    <scope>NUCLEOTIDE SEQUENCE</scope>
</reference>
<feature type="region of interest" description="Disordered" evidence="1">
    <location>
        <begin position="114"/>
        <end position="183"/>
    </location>
</feature>
<evidence type="ECO:0008006" key="4">
    <source>
        <dbReference type="Google" id="ProtNLM"/>
    </source>
</evidence>
<keyword evidence="2" id="KW-0732">Signal</keyword>
<dbReference type="AlphaFoldDB" id="A0A1B6MRP0"/>
<accession>A0A1B6MRP0</accession>
<dbReference type="EMBL" id="GEBQ01001401">
    <property type="protein sequence ID" value="JAT38576.1"/>
    <property type="molecule type" value="Transcribed_RNA"/>
</dbReference>
<feature type="signal peptide" evidence="2">
    <location>
        <begin position="1"/>
        <end position="40"/>
    </location>
</feature>
<protein>
    <recommendedName>
        <fullName evidence="4">VM domain-containing protein</fullName>
    </recommendedName>
</protein>
<evidence type="ECO:0000313" key="3">
    <source>
        <dbReference type="EMBL" id="JAT38576.1"/>
    </source>
</evidence>